<keyword evidence="7 14" id="KW-0812">Transmembrane</keyword>
<evidence type="ECO:0000313" key="17">
    <source>
        <dbReference type="EMBL" id="AWK15159.1"/>
    </source>
</evidence>
<dbReference type="GO" id="GO:0015627">
    <property type="term" value="C:type II protein secretion system complex"/>
    <property type="evidence" value="ECO:0007669"/>
    <property type="project" value="InterPro"/>
</dbReference>
<organism evidence="17 18">
    <name type="scientific">Candidatus Fukatsuia symbiotica</name>
    <dbReference type="NCBI Taxonomy" id="1878942"/>
    <lineage>
        <taxon>Bacteria</taxon>
        <taxon>Pseudomonadati</taxon>
        <taxon>Pseudomonadota</taxon>
        <taxon>Gammaproteobacteria</taxon>
        <taxon>Enterobacterales</taxon>
        <taxon>Yersiniaceae</taxon>
        <taxon>Candidatus Fukatsuia</taxon>
    </lineage>
</organism>
<dbReference type="InterPro" id="IPR001992">
    <property type="entry name" value="T2SS_GspF/T4SS_PilC_CS"/>
</dbReference>
<feature type="transmembrane region" description="Helical" evidence="15">
    <location>
        <begin position="220"/>
        <end position="239"/>
    </location>
</feature>
<evidence type="ECO:0000256" key="15">
    <source>
        <dbReference type="SAM" id="Phobius"/>
    </source>
</evidence>
<comment type="similarity">
    <text evidence="3 14">Belongs to the GSP F family.</text>
</comment>
<evidence type="ECO:0000256" key="11">
    <source>
        <dbReference type="ARBA" id="ARBA00022989"/>
    </source>
</evidence>
<feature type="domain" description="Type II secretion system protein GspF" evidence="16">
    <location>
        <begin position="271"/>
        <end position="392"/>
    </location>
</feature>
<keyword evidence="18" id="KW-1185">Reference proteome</keyword>
<keyword evidence="6" id="KW-0997">Cell inner membrane</keyword>
<keyword evidence="8" id="KW-0479">Metal-binding</keyword>
<gene>
    <name evidence="17" type="primary">gspF</name>
    <name evidence="17" type="ORF">CCS41_12855</name>
</gene>
<dbReference type="InterPro" id="IPR011850">
    <property type="entry name" value="T2SS_GspF"/>
</dbReference>
<name>A0A2U8I7S6_9GAMM</name>
<evidence type="ECO:0000256" key="10">
    <source>
        <dbReference type="ARBA" id="ARBA00022927"/>
    </source>
</evidence>
<keyword evidence="9" id="KW-0106">Calcium</keyword>
<evidence type="ECO:0000256" key="8">
    <source>
        <dbReference type="ARBA" id="ARBA00022723"/>
    </source>
</evidence>
<feature type="domain" description="Type II secretion system protein GspF" evidence="16">
    <location>
        <begin position="68"/>
        <end position="190"/>
    </location>
</feature>
<dbReference type="Pfam" id="PF00482">
    <property type="entry name" value="T2SSF"/>
    <property type="match status" value="2"/>
</dbReference>
<feature type="transmembrane region" description="Helical" evidence="15">
    <location>
        <begin position="166"/>
        <end position="189"/>
    </location>
</feature>
<dbReference type="NCBIfam" id="TIGR02120">
    <property type="entry name" value="GspF"/>
    <property type="match status" value="1"/>
</dbReference>
<dbReference type="InterPro" id="IPR042094">
    <property type="entry name" value="T2SS_GspF_sf"/>
</dbReference>
<evidence type="ECO:0000259" key="16">
    <source>
        <dbReference type="Pfam" id="PF00482"/>
    </source>
</evidence>
<keyword evidence="5" id="KW-1003">Cell membrane</keyword>
<dbReference type="RefSeq" id="WP_119797676.1">
    <property type="nucleotide sequence ID" value="NZ_CP021659.1"/>
</dbReference>
<dbReference type="KEGG" id="fsm:CCS41_12855"/>
<evidence type="ECO:0000313" key="18">
    <source>
        <dbReference type="Proteomes" id="UP000261875"/>
    </source>
</evidence>
<dbReference type="InterPro" id="IPR003004">
    <property type="entry name" value="GspF/PilC"/>
</dbReference>
<dbReference type="PROSITE" id="PS00874">
    <property type="entry name" value="T2SP_F"/>
    <property type="match status" value="1"/>
</dbReference>
<evidence type="ECO:0000256" key="7">
    <source>
        <dbReference type="ARBA" id="ARBA00022692"/>
    </source>
</evidence>
<dbReference type="EMBL" id="CP021659">
    <property type="protein sequence ID" value="AWK15159.1"/>
    <property type="molecule type" value="Genomic_DNA"/>
</dbReference>
<dbReference type="FunFam" id="1.20.81.30:FF:000001">
    <property type="entry name" value="Type II secretion system protein F"/>
    <property type="match status" value="2"/>
</dbReference>
<protein>
    <recommendedName>
        <fullName evidence="13">General secretion pathway protein F</fullName>
    </recommendedName>
</protein>
<evidence type="ECO:0000256" key="9">
    <source>
        <dbReference type="ARBA" id="ARBA00022837"/>
    </source>
</evidence>
<dbReference type="GO" id="GO:0005886">
    <property type="term" value="C:plasma membrane"/>
    <property type="evidence" value="ECO:0007669"/>
    <property type="project" value="UniProtKB-SubCell"/>
</dbReference>
<evidence type="ECO:0000256" key="1">
    <source>
        <dbReference type="ARBA" id="ARBA00002684"/>
    </source>
</evidence>
<evidence type="ECO:0000256" key="2">
    <source>
        <dbReference type="ARBA" id="ARBA00004429"/>
    </source>
</evidence>
<evidence type="ECO:0000256" key="5">
    <source>
        <dbReference type="ARBA" id="ARBA00022475"/>
    </source>
</evidence>
<feature type="transmembrane region" description="Helical" evidence="15">
    <location>
        <begin position="373"/>
        <end position="394"/>
    </location>
</feature>
<dbReference type="InterPro" id="IPR018076">
    <property type="entry name" value="T2SS_GspF_dom"/>
</dbReference>
<dbReference type="OrthoDB" id="9805682at2"/>
<dbReference type="PRINTS" id="PR00812">
    <property type="entry name" value="BCTERIALGSPF"/>
</dbReference>
<keyword evidence="11 15" id="KW-1133">Transmembrane helix</keyword>
<dbReference type="Gene3D" id="1.20.81.30">
    <property type="entry name" value="Type II secretion system (T2SS), domain F"/>
    <property type="match status" value="2"/>
</dbReference>
<keyword evidence="4 14" id="KW-0813">Transport</keyword>
<keyword evidence="12 15" id="KW-0472">Membrane</keyword>
<reference evidence="17 18" key="1">
    <citation type="submission" date="2017-05" db="EMBL/GenBank/DDBJ databases">
        <title>Genome sequence of Candidatus Fukatsuia symbiotica and Candidatus Hamiltonella defensa from Acyrthosiphon pisum strain 5D.</title>
        <authorList>
            <person name="Patel V.A."/>
            <person name="Chevignon G."/>
            <person name="Russell J.A."/>
            <person name="Oliver K.M."/>
        </authorList>
    </citation>
    <scope>NUCLEOTIDE SEQUENCE [LARGE SCALE GENOMIC DNA]</scope>
    <source>
        <strain evidence="17 18">5D</strain>
    </source>
</reference>
<comment type="subcellular location">
    <subcellularLocation>
        <location evidence="2 14">Cell inner membrane</location>
        <topology evidence="2 14">Multi-pass membrane protein</topology>
    </subcellularLocation>
</comment>
<evidence type="ECO:0000256" key="13">
    <source>
        <dbReference type="ARBA" id="ARBA00030750"/>
    </source>
</evidence>
<dbReference type="GO" id="GO:0046872">
    <property type="term" value="F:metal ion binding"/>
    <property type="evidence" value="ECO:0007669"/>
    <property type="project" value="UniProtKB-KW"/>
</dbReference>
<dbReference type="PANTHER" id="PTHR30012">
    <property type="entry name" value="GENERAL SECRETION PATHWAY PROTEIN"/>
    <property type="match status" value="1"/>
</dbReference>
<evidence type="ECO:0000256" key="3">
    <source>
        <dbReference type="ARBA" id="ARBA00005745"/>
    </source>
</evidence>
<dbReference type="Proteomes" id="UP000261875">
    <property type="component" value="Chromosome"/>
</dbReference>
<evidence type="ECO:0000256" key="14">
    <source>
        <dbReference type="RuleBase" id="RU003923"/>
    </source>
</evidence>
<sequence>MNIFKYYATDKSGNKYKGSIEAETARQARHLLRKQGMLLLSIKKNNSRFLYPTLFIRQINYTDLAFITRQLAVLITASIPIEEALRTISKQSEKKILIVLLDKIRNKIIAGYSFSHAIASYPQTFNPTYQAMVLAGEKSGHLGSVLNRLSDHIEQSQKIKNKITHALIYPCLLITVSIAIIAILLTFVMPQVIEQFVYMKKTLPLATRVLITINNKIHDYGFIFILIVISNILLLQKLLQRPSWKIQWHRYYLRLPLLGKLSIKLNTARYTRTLSILNSNGVPLLTAMSISASVSSNIYASRQLSKSTELIREGNSLSAVLKKSQLFSPIVIHMISSGESSGQINNMLERVAKIQEKEFSHQIEIIMTLFEPLLIIIMAALILFIILSILQPIMDLNTLMA</sequence>
<evidence type="ECO:0000256" key="4">
    <source>
        <dbReference type="ARBA" id="ARBA00022448"/>
    </source>
</evidence>
<evidence type="ECO:0000256" key="6">
    <source>
        <dbReference type="ARBA" id="ARBA00022519"/>
    </source>
</evidence>
<dbReference type="STRING" id="1878942.GCA_900128755_00829"/>
<evidence type="ECO:0000256" key="12">
    <source>
        <dbReference type="ARBA" id="ARBA00023136"/>
    </source>
</evidence>
<dbReference type="PANTHER" id="PTHR30012:SF0">
    <property type="entry name" value="TYPE II SECRETION SYSTEM PROTEIN F-RELATED"/>
    <property type="match status" value="1"/>
</dbReference>
<dbReference type="GO" id="GO:0015628">
    <property type="term" value="P:protein secretion by the type II secretion system"/>
    <property type="evidence" value="ECO:0007669"/>
    <property type="project" value="InterPro"/>
</dbReference>
<accession>A0A2U8I7S6</accession>
<keyword evidence="10" id="KW-0653">Protein transport</keyword>
<dbReference type="AlphaFoldDB" id="A0A2U8I7S6"/>
<proteinExistence type="inferred from homology"/>
<comment type="function">
    <text evidence="1">Component of the type II secretion system inner membrane complex required for the energy-dependent secretion of extracellular factors such as proteases and toxins from the periplasm.</text>
</comment>